<feature type="signal peptide" evidence="2">
    <location>
        <begin position="1"/>
        <end position="20"/>
    </location>
</feature>
<feature type="chain" id="PRO_5011763633" evidence="2">
    <location>
        <begin position="21"/>
        <end position="1209"/>
    </location>
</feature>
<dbReference type="AlphaFoldDB" id="A0A1G5YZ10"/>
<dbReference type="OrthoDB" id="9815657at2"/>
<dbReference type="InterPro" id="IPR032466">
    <property type="entry name" value="Metal_Hydrolase"/>
</dbReference>
<evidence type="ECO:0000313" key="4">
    <source>
        <dbReference type="EMBL" id="SDA87423.1"/>
    </source>
</evidence>
<evidence type="ECO:0000256" key="2">
    <source>
        <dbReference type="SAM" id="SignalP"/>
    </source>
</evidence>
<dbReference type="STRING" id="279824.SAMN03080617_02976"/>
<dbReference type="InterPro" id="IPR011659">
    <property type="entry name" value="WD40"/>
</dbReference>
<evidence type="ECO:0000259" key="3">
    <source>
        <dbReference type="Pfam" id="PF01979"/>
    </source>
</evidence>
<gene>
    <name evidence="4" type="ORF">SAMN03080617_02976</name>
</gene>
<dbReference type="Proteomes" id="UP000198756">
    <property type="component" value="Unassembled WGS sequence"/>
</dbReference>
<dbReference type="Pfam" id="PF07676">
    <property type="entry name" value="PD40"/>
    <property type="match status" value="4"/>
</dbReference>
<dbReference type="InterPro" id="IPR006680">
    <property type="entry name" value="Amidohydro-rel"/>
</dbReference>
<dbReference type="PANTHER" id="PTHR36842">
    <property type="entry name" value="PROTEIN TOLB HOMOLOG"/>
    <property type="match status" value="1"/>
</dbReference>
<dbReference type="InterPro" id="IPR011042">
    <property type="entry name" value="6-blade_b-propeller_TolB-like"/>
</dbReference>
<feature type="domain" description="Amidohydrolase-related" evidence="3">
    <location>
        <begin position="1108"/>
        <end position="1175"/>
    </location>
</feature>
<keyword evidence="5" id="KW-1185">Reference proteome</keyword>
<evidence type="ECO:0000313" key="5">
    <source>
        <dbReference type="Proteomes" id="UP000198756"/>
    </source>
</evidence>
<protein>
    <submittedName>
        <fullName evidence="4">Imidazolonepropionase</fullName>
    </submittedName>
</protein>
<dbReference type="SUPFAM" id="SSF51556">
    <property type="entry name" value="Metallo-dependent hydrolases"/>
    <property type="match status" value="1"/>
</dbReference>
<dbReference type="SUPFAM" id="SSF51338">
    <property type="entry name" value="Composite domain of metallo-dependent hydrolases"/>
    <property type="match status" value="1"/>
</dbReference>
<name>A0A1G5YZ10_9BACT</name>
<dbReference type="PANTHER" id="PTHR36842:SF1">
    <property type="entry name" value="PROTEIN TOLB"/>
    <property type="match status" value="1"/>
</dbReference>
<keyword evidence="2" id="KW-0732">Signal</keyword>
<proteinExistence type="inferred from homology"/>
<dbReference type="Gene3D" id="2.120.10.30">
    <property type="entry name" value="TolB, C-terminal domain"/>
    <property type="match status" value="3"/>
</dbReference>
<organism evidence="4 5">
    <name type="scientific">Algoriphagus alkaliphilus</name>
    <dbReference type="NCBI Taxonomy" id="279824"/>
    <lineage>
        <taxon>Bacteria</taxon>
        <taxon>Pseudomonadati</taxon>
        <taxon>Bacteroidota</taxon>
        <taxon>Cytophagia</taxon>
        <taxon>Cytophagales</taxon>
        <taxon>Cyclobacteriaceae</taxon>
        <taxon>Algoriphagus</taxon>
    </lineage>
</organism>
<evidence type="ECO:0000256" key="1">
    <source>
        <dbReference type="ARBA" id="ARBA00009820"/>
    </source>
</evidence>
<dbReference type="Gene3D" id="3.20.20.140">
    <property type="entry name" value="Metal-dependent hydrolases"/>
    <property type="match status" value="2"/>
</dbReference>
<dbReference type="GO" id="GO:0016810">
    <property type="term" value="F:hydrolase activity, acting on carbon-nitrogen (but not peptide) bonds"/>
    <property type="evidence" value="ECO:0007669"/>
    <property type="project" value="InterPro"/>
</dbReference>
<dbReference type="SUPFAM" id="SSF82171">
    <property type="entry name" value="DPP6 N-terminal domain-like"/>
    <property type="match status" value="1"/>
</dbReference>
<sequence>MRKITHPALLLALGASVSFAALIPRNSSSIFPMEIAAGIPSDSVKKDSLEYPKFKELPLKPEREVKFTTKEGTWISVDVSPDGKTIAFDLMGDIYTIPMEGGKASPITTGIAYETHPRFSPDGEKILFTSDRAGNDNLWYIDLVKKDTVQVTKDKTGDVPSAHWTPDGEYIVVSKGRRISKLWMFHKNGGGGIQLNENPATMKTIDPFVSPDGKKVYFSHRTGAWNYNATLPQYQIGTYDFDKGEITSITSRYGSAFTPTLSKDGNWMAYGSRWEDKTGLVLRNLKTGDEKWLAYPVQRDEQESIAPQGVLPAMAFTPDSKFLIASYGGKIWKLAIDGSPAQEIPFEADVKLAMGPRLYFNYEIKDTTAKLATQIRDAVPSPDGKKLAFTALNRLYVMNYPDGNPTRVTSNEFTEAMPTWSPDGSQLVFTTWDEKQGGHLYKASFGARGAVTKLTTESALYMVPAWGPNNKIVVFRGSNRLLQEAEGPGVSGAEAELVWIPASGGTLRKIMNAGNRGNVHFTQDTSRIFLNGPGGALLSVKWDGTDEKVYARITGITPFGSAADPHDDHEHVSLEEISSVKYVMGVPLSTADAVNYCMLPEGSNAREPQMTPASASTILMAPTGNKALAKVNNNIYVVTIPTVGKVPSINVGDPASSNFPSRQLTEIGGEFPAWEANGKKVHWSLGNGHWVYDVGRAEFVEDSVKAAKKAKILDDADSVSTLKAKGPDALKLADSLAKAEKERIKELFKTDKEKAKADSIHKAELKEKESYKPAEHQVKVYFAKDTPSGSILLKNARIVTMKGSEVIENGDILIEKNRIKAVGATGTLDAGNAKVIDASGKTITPGFIDTHAHMWPTWNLHKNSVWIYAANLAYGVTTTRDPQTATTDVLTYGDMVEAGMVPGPRVYSTGPGVGYWMYNLKSLDQTKSVLKQYSKYYNTQYIKMYLVGNRQHRQWVIMAAKEQKLMPTTEGGLDYKLNMTQLFDGYPGHEHSIPVYPLYSDVTRTIAESKMAYTPTLLVSYGGPWAENFYYTTESPLHDPKLNRFTPFNEINSKARRRVGGLGGWFAPEDHVFEKHARGVNSIVKQGGLAGIGSHGQLQGLGYHWELWSVASGDMSNLDAMRVATILGAESLGLDKELGSIEAGKLADLVIMDKNPLENIRNTNTITHVVKNGRVYDGNTLDEILPTPRKLDVSSWTKEAPKVTTSVKD</sequence>
<dbReference type="Gene3D" id="2.30.40.10">
    <property type="entry name" value="Urease, subunit C, domain 1"/>
    <property type="match status" value="2"/>
</dbReference>
<accession>A0A1G5YZ10</accession>
<dbReference type="Pfam" id="PF01979">
    <property type="entry name" value="Amidohydro_1"/>
    <property type="match status" value="1"/>
</dbReference>
<dbReference type="InterPro" id="IPR011059">
    <property type="entry name" value="Metal-dep_hydrolase_composite"/>
</dbReference>
<comment type="similarity">
    <text evidence="1">Belongs to the TolB family.</text>
</comment>
<dbReference type="EMBL" id="FMXE01000022">
    <property type="protein sequence ID" value="SDA87423.1"/>
    <property type="molecule type" value="Genomic_DNA"/>
</dbReference>
<reference evidence="5" key="1">
    <citation type="submission" date="2016-10" db="EMBL/GenBank/DDBJ databases">
        <authorList>
            <person name="Varghese N."/>
            <person name="Submissions S."/>
        </authorList>
    </citation>
    <scope>NUCLEOTIDE SEQUENCE [LARGE SCALE GENOMIC DNA]</scope>
    <source>
        <strain evidence="5">DSM 22703</strain>
    </source>
</reference>
<dbReference type="RefSeq" id="WP_092731328.1">
    <property type="nucleotide sequence ID" value="NZ_FMXE01000022.1"/>
</dbReference>